<organism evidence="1 2">
    <name type="scientific">Liparis tanakae</name>
    <name type="common">Tanaka's snailfish</name>
    <dbReference type="NCBI Taxonomy" id="230148"/>
    <lineage>
        <taxon>Eukaryota</taxon>
        <taxon>Metazoa</taxon>
        <taxon>Chordata</taxon>
        <taxon>Craniata</taxon>
        <taxon>Vertebrata</taxon>
        <taxon>Euteleostomi</taxon>
        <taxon>Actinopterygii</taxon>
        <taxon>Neopterygii</taxon>
        <taxon>Teleostei</taxon>
        <taxon>Neoteleostei</taxon>
        <taxon>Acanthomorphata</taxon>
        <taxon>Eupercaria</taxon>
        <taxon>Perciformes</taxon>
        <taxon>Cottioidei</taxon>
        <taxon>Cottales</taxon>
        <taxon>Liparidae</taxon>
        <taxon>Liparis</taxon>
    </lineage>
</organism>
<reference evidence="1 2" key="1">
    <citation type="submission" date="2019-03" db="EMBL/GenBank/DDBJ databases">
        <title>First draft genome of Liparis tanakae, snailfish: a comprehensive survey of snailfish specific genes.</title>
        <authorList>
            <person name="Kim W."/>
            <person name="Song I."/>
            <person name="Jeong J.-H."/>
            <person name="Kim D."/>
            <person name="Kim S."/>
            <person name="Ryu S."/>
            <person name="Song J.Y."/>
            <person name="Lee S.K."/>
        </authorList>
    </citation>
    <scope>NUCLEOTIDE SEQUENCE [LARGE SCALE GENOMIC DNA]</scope>
    <source>
        <tissue evidence="1">Muscle</tissue>
    </source>
</reference>
<evidence type="ECO:0000313" key="2">
    <source>
        <dbReference type="Proteomes" id="UP000314294"/>
    </source>
</evidence>
<dbReference type="AlphaFoldDB" id="A0A4Z2INH3"/>
<sequence>MEWDDPVHISLHHERAEGTGGLTLPSRDMDYDSLTTACTLRQRAGALDGLLLCLLAEDGLGVLELGSAGPQVAGQQDVSVELVVQVVGAQPAAVGHWDAAVATAGVQGGAHFAACSITFHTAMHRVHRAQRLSHLSADPIPLDWEETARHHPSLRDSIPGLKCSSSPSDTSLALAPFRSIVRRGVRRKRGGSSSRGNRVVWQREPRCPTDEECLNLKQEGAAKTLGNKCILTSKQKMEDVGSDPSSGQLHLKLVGGPADWPWLWRSAVKRFGSSSAL</sequence>
<protein>
    <submittedName>
        <fullName evidence="1">Uncharacterized protein</fullName>
    </submittedName>
</protein>
<dbReference type="Proteomes" id="UP000314294">
    <property type="component" value="Unassembled WGS sequence"/>
</dbReference>
<gene>
    <name evidence="1" type="ORF">EYF80_010192</name>
</gene>
<dbReference type="EMBL" id="SRLO01000063">
    <property type="protein sequence ID" value="TNN79610.1"/>
    <property type="molecule type" value="Genomic_DNA"/>
</dbReference>
<evidence type="ECO:0000313" key="1">
    <source>
        <dbReference type="EMBL" id="TNN79610.1"/>
    </source>
</evidence>
<keyword evidence="2" id="KW-1185">Reference proteome</keyword>
<accession>A0A4Z2INH3</accession>
<proteinExistence type="predicted"/>
<comment type="caution">
    <text evidence="1">The sequence shown here is derived from an EMBL/GenBank/DDBJ whole genome shotgun (WGS) entry which is preliminary data.</text>
</comment>
<name>A0A4Z2INH3_9TELE</name>